<organism evidence="2 3">
    <name type="scientific">Setaria viridis</name>
    <name type="common">Green bristlegrass</name>
    <name type="synonym">Setaria italica subsp. viridis</name>
    <dbReference type="NCBI Taxonomy" id="4556"/>
    <lineage>
        <taxon>Eukaryota</taxon>
        <taxon>Viridiplantae</taxon>
        <taxon>Streptophyta</taxon>
        <taxon>Embryophyta</taxon>
        <taxon>Tracheophyta</taxon>
        <taxon>Spermatophyta</taxon>
        <taxon>Magnoliopsida</taxon>
        <taxon>Liliopsida</taxon>
        <taxon>Poales</taxon>
        <taxon>Poaceae</taxon>
        <taxon>PACMAD clade</taxon>
        <taxon>Panicoideae</taxon>
        <taxon>Panicodae</taxon>
        <taxon>Paniceae</taxon>
        <taxon>Cenchrinae</taxon>
        <taxon>Setaria</taxon>
    </lineage>
</organism>
<protein>
    <submittedName>
        <fullName evidence="2">Uncharacterized protein</fullName>
    </submittedName>
</protein>
<name>A0A4U6V473_SETVI</name>
<accession>A0A4U6V473</accession>
<gene>
    <name evidence="2" type="ORF">SEVIR_3G015150v2</name>
</gene>
<dbReference type="EMBL" id="CM016554">
    <property type="protein sequence ID" value="TKW23868.1"/>
    <property type="molecule type" value="Genomic_DNA"/>
</dbReference>
<sequence>MMVLTGYQLAAIALAIHQPKMMRQALFCQIIIPILPSLYSYLRLNSRGVDIQLAAVAAEQSHSDHETNPRRQFGAPPARPAAAPVQSRDPFLLLPRHPGCYRVFFPLPFSFVPSSFPGVVGVAIACSSPVLLRPPCPCASIFCCSPSLLAPAFHRQLAPISEGACSTSMPTTDIFCY</sequence>
<evidence type="ECO:0000313" key="2">
    <source>
        <dbReference type="EMBL" id="TKW23868.1"/>
    </source>
</evidence>
<dbReference type="AlphaFoldDB" id="A0A4U6V473"/>
<dbReference type="Proteomes" id="UP000298652">
    <property type="component" value="Chromosome 3"/>
</dbReference>
<evidence type="ECO:0000313" key="3">
    <source>
        <dbReference type="Proteomes" id="UP000298652"/>
    </source>
</evidence>
<evidence type="ECO:0000256" key="1">
    <source>
        <dbReference type="SAM" id="MobiDB-lite"/>
    </source>
</evidence>
<reference evidence="2" key="1">
    <citation type="submission" date="2019-03" db="EMBL/GenBank/DDBJ databases">
        <title>WGS assembly of Setaria viridis.</title>
        <authorList>
            <person name="Huang P."/>
            <person name="Jenkins J."/>
            <person name="Grimwood J."/>
            <person name="Barry K."/>
            <person name="Healey A."/>
            <person name="Mamidi S."/>
            <person name="Sreedasyam A."/>
            <person name="Shu S."/>
            <person name="Feldman M."/>
            <person name="Wu J."/>
            <person name="Yu Y."/>
            <person name="Chen C."/>
            <person name="Johnson J."/>
            <person name="Rokhsar D."/>
            <person name="Baxter I."/>
            <person name="Schmutz J."/>
            <person name="Brutnell T."/>
            <person name="Kellogg E."/>
        </authorList>
    </citation>
    <scope>NUCLEOTIDE SEQUENCE [LARGE SCALE GENOMIC DNA]</scope>
</reference>
<proteinExistence type="predicted"/>
<keyword evidence="3" id="KW-1185">Reference proteome</keyword>
<dbReference type="Gramene" id="TKW23868">
    <property type="protein sequence ID" value="TKW23868"/>
    <property type="gene ID" value="SEVIR_3G015150v2"/>
</dbReference>
<feature type="region of interest" description="Disordered" evidence="1">
    <location>
        <begin position="60"/>
        <end position="83"/>
    </location>
</feature>